<name>X1GHV2_9ZZZZ</name>
<comment type="caution">
    <text evidence="1">The sequence shown here is derived from an EMBL/GenBank/DDBJ whole genome shotgun (WGS) entry which is preliminary data.</text>
</comment>
<reference evidence="1" key="1">
    <citation type="journal article" date="2014" name="Front. Microbiol.">
        <title>High frequency of phylogenetically diverse reductive dehalogenase-homologous genes in deep subseafloor sedimentary metagenomes.</title>
        <authorList>
            <person name="Kawai M."/>
            <person name="Futagami T."/>
            <person name="Toyoda A."/>
            <person name="Takaki Y."/>
            <person name="Nishi S."/>
            <person name="Hori S."/>
            <person name="Arai W."/>
            <person name="Tsubouchi T."/>
            <person name="Morono Y."/>
            <person name="Uchiyama I."/>
            <person name="Ito T."/>
            <person name="Fujiyama A."/>
            <person name="Inagaki F."/>
            <person name="Takami H."/>
        </authorList>
    </citation>
    <scope>NUCLEOTIDE SEQUENCE</scope>
    <source>
        <strain evidence="1">Expedition CK06-06</strain>
    </source>
</reference>
<gene>
    <name evidence="1" type="ORF">S03H2_36637</name>
</gene>
<sequence length="280" mass="32541">RIDYGDDEWTSLVFYGTPPLEELMYKRADFIRKNQQVKDPNDPVQYSFRSWDNGFGRLVDNEMDPGLGTIDIGGSDDRCFAPPLFLSAKNIIFPAQDEIDALDDFVEKFLYGKLQDKDTFTVKTSLLDSHETYEACKGTKAFEQLERFLIKDDDGNESQWRDWSYHTRPYNYPHTYNIYFNMYRIAKFSGCNTSRAATEYLLFAFRTAMALYLDSTYEGNITYRGYSNFEQGNFSESHAPLGSFGLPDILKALEDEGMGKERTELFEMIKKRSKHFVSEE</sequence>
<evidence type="ECO:0000313" key="1">
    <source>
        <dbReference type="EMBL" id="GAH57456.1"/>
    </source>
</evidence>
<dbReference type="EMBL" id="BARU01022493">
    <property type="protein sequence ID" value="GAH57456.1"/>
    <property type="molecule type" value="Genomic_DNA"/>
</dbReference>
<feature type="non-terminal residue" evidence="1">
    <location>
        <position position="1"/>
    </location>
</feature>
<accession>X1GHV2</accession>
<dbReference type="InterPro" id="IPR043750">
    <property type="entry name" value="DUF5695"/>
</dbReference>
<feature type="non-terminal residue" evidence="1">
    <location>
        <position position="280"/>
    </location>
</feature>
<dbReference type="Pfam" id="PF18951">
    <property type="entry name" value="DUF5695"/>
    <property type="match status" value="1"/>
</dbReference>
<proteinExistence type="predicted"/>
<protein>
    <submittedName>
        <fullName evidence="1">Uncharacterized protein</fullName>
    </submittedName>
</protein>
<dbReference type="AlphaFoldDB" id="X1GHV2"/>
<organism evidence="1">
    <name type="scientific">marine sediment metagenome</name>
    <dbReference type="NCBI Taxonomy" id="412755"/>
    <lineage>
        <taxon>unclassified sequences</taxon>
        <taxon>metagenomes</taxon>
        <taxon>ecological metagenomes</taxon>
    </lineage>
</organism>